<evidence type="ECO:0000313" key="3">
    <source>
        <dbReference type="EMBL" id="SUA50547.1"/>
    </source>
</evidence>
<reference evidence="3 4" key="1">
    <citation type="submission" date="2018-06" db="EMBL/GenBank/DDBJ databases">
        <authorList>
            <consortium name="Pathogen Informatics"/>
            <person name="Doyle S."/>
        </authorList>
    </citation>
    <scope>NUCLEOTIDE SEQUENCE [LARGE SCALE GENOMIC DNA]</scope>
    <source>
        <strain evidence="3 4">NCTC11997</strain>
    </source>
</reference>
<dbReference type="Pfam" id="PF13116">
    <property type="entry name" value="YhdP"/>
    <property type="match status" value="2"/>
</dbReference>
<evidence type="ECO:0000259" key="2">
    <source>
        <dbReference type="Pfam" id="PF13116"/>
    </source>
</evidence>
<proteinExistence type="predicted"/>
<evidence type="ECO:0000256" key="1">
    <source>
        <dbReference type="SAM" id="Phobius"/>
    </source>
</evidence>
<dbReference type="Proteomes" id="UP000254603">
    <property type="component" value="Unassembled WGS sequence"/>
</dbReference>
<keyword evidence="1" id="KW-0472">Membrane</keyword>
<dbReference type="InterPro" id="IPR011836">
    <property type="entry name" value="YhdP"/>
</dbReference>
<accession>A0A378XAN4</accession>
<dbReference type="InterPro" id="IPR025263">
    <property type="entry name" value="YhdP_central"/>
</dbReference>
<dbReference type="RefSeq" id="WP_018573727.1">
    <property type="nucleotide sequence ID" value="NZ_CP065725.1"/>
</dbReference>
<name>A0A378XAN4_9BURK</name>
<dbReference type="PANTHER" id="PTHR38690">
    <property type="entry name" value="PROTEASE-RELATED"/>
    <property type="match status" value="1"/>
</dbReference>
<feature type="domain" description="YhdP central" evidence="2">
    <location>
        <begin position="380"/>
        <end position="1234"/>
    </location>
</feature>
<sequence>MPSLSKISFKLLRIVSYLVLVMLAVFVTLSLLLVFYVSPRLDQWREPIQEVVQKHTGMPVEFGGLELRWRGFNPQLIVKDISFQESELPTPAKRLPRASIKDLRLSLQPSHTFWKDGLIGVELAHAQLPVLIDPEGDVWVGQHRLPLVDVSFNEFPDAKGHELNDVSFIAALSNYFTQDFGEQIDLLREDKLFSLLRRLSVEDALLSIRDASNLPTGAFLSESEQQAQERRGVIYDFTLNVKKATTTISGGQIKSDVLLRSETLSANDIVIDNLIDYTHQDERGGSKPSGYLKVSSRFIEPRQLFADALDKLAIDKVVVEAFDFFAQLDDGHWQAFKADLLLGDFSMPHAVAKRISLSAEGEVADVLATLFDYGHQHSPLQFTVEINDGWLYEPLNFRHDFALAHVELQGSYELDDANLPVLSVRKLAVNDPNIKLNAHGKWHAVPTTESGHIQLEGEIHHLVASYLPRFLPKLIDARALDWLDGAFINGTLHNGRFLVDGLADHYPYGQHPESGVNKIVADFKNFSLDFHHQAENDKWPVLEMEQGIFQFVNDDILIDANRGWMTDSAGEKSIHYDNLQATISSLEKESVLTIDANAETAAEKFLHLMKETPLSALLSHALDESEAKGDLRASLTIGIPLDDMDSSTISGNLYTHDAEFKLNPSFPLASAVSGSLSFNEKYLTINQLDAQLVGGPVEVSGDIGRPGHSLHMTGQFSGEGIHDYYALKGLQQIKGQTPYHLEIKFLENNAFDAQLKSNLQGLAIDYPTLYTKTAKENVPLSVQWQRQRQRTGAYDDQLLVNYGKGSAQFNAEFSTGENQELLFKRGAIAFNEKPLLPERGLFFHGSINELDIESLTHWIDSFGFGEGESGHQLVNSFDLHAEKILLGGFELPDVRAKSQLESFKTIPLTLSGPTVNGRLVLTKSANKIGFYDVDADFNHLHWRVNHKSDDLYADDNESINKNRISSIAKTPWKINQLGLQVKDLRFYNYHFKHVEARGEAEDLINWRLDKLAIQDEGGHLYGAAYVRNKNDKLIADLNFNINTIDMNGLLTTLARGEDLLTGQGDIQGSVQIHDILNFEPDDLEINALGILNDGYINNVGNGATKLLSLLSLQALSKLPEMKKIFINQGTNSMNYSYLRFHLGLKEGRLWLPDFRLDSPLIALVAQGQGNLRTDAIDLDVVAVPRLDMSGAAVLTGVLVNPAVGVAAFLSQWLLRSPMEQGLTQRFKVSGKLDEIEINGVPVDLGKGAEAEGTKMARIQMLEAMIDLVPEEQTKAPVPIIIEPGASEADKVESATMN</sequence>
<keyword evidence="1" id="KW-1133">Transmembrane helix</keyword>
<gene>
    <name evidence="3" type="ORF">NCTC11997_00257</name>
</gene>
<feature type="transmembrane region" description="Helical" evidence="1">
    <location>
        <begin position="12"/>
        <end position="37"/>
    </location>
</feature>
<organism evidence="3 4">
    <name type="scientific">Oligella ureolytica</name>
    <dbReference type="NCBI Taxonomy" id="90244"/>
    <lineage>
        <taxon>Bacteria</taxon>
        <taxon>Pseudomonadati</taxon>
        <taxon>Pseudomonadota</taxon>
        <taxon>Betaproteobacteria</taxon>
        <taxon>Burkholderiales</taxon>
        <taxon>Alcaligenaceae</taxon>
        <taxon>Oligella</taxon>
    </lineage>
</organism>
<evidence type="ECO:0000313" key="4">
    <source>
        <dbReference type="Proteomes" id="UP000254603"/>
    </source>
</evidence>
<dbReference type="PANTHER" id="PTHR38690:SF1">
    <property type="entry name" value="PROTEASE"/>
    <property type="match status" value="1"/>
</dbReference>
<dbReference type="STRING" id="1122619.GCA_000373745_00552"/>
<keyword evidence="1" id="KW-0812">Transmembrane</keyword>
<protein>
    <submittedName>
        <fullName evidence="3">Uncharacterized protein involved in outer membrane biogenesis</fullName>
    </submittedName>
</protein>
<feature type="domain" description="YhdP central" evidence="2">
    <location>
        <begin position="11"/>
        <end position="101"/>
    </location>
</feature>
<dbReference type="EMBL" id="UGSB01000001">
    <property type="protein sequence ID" value="SUA50547.1"/>
    <property type="molecule type" value="Genomic_DNA"/>
</dbReference>